<gene>
    <name evidence="3" type="ORF">FO441_03150</name>
</gene>
<dbReference type="Gene3D" id="3.40.50.1820">
    <property type="entry name" value="alpha/beta hydrolase"/>
    <property type="match status" value="1"/>
</dbReference>
<dbReference type="GO" id="GO:0016787">
    <property type="term" value="F:hydrolase activity"/>
    <property type="evidence" value="ECO:0007669"/>
    <property type="project" value="UniProtKB-KW"/>
</dbReference>
<dbReference type="Pfam" id="PF00561">
    <property type="entry name" value="Abhydrolase_1"/>
    <property type="match status" value="1"/>
</dbReference>
<dbReference type="PRINTS" id="PR00111">
    <property type="entry name" value="ABHYDROLASE"/>
</dbReference>
<dbReference type="Proteomes" id="UP000315103">
    <property type="component" value="Unassembled WGS sequence"/>
</dbReference>
<dbReference type="PRINTS" id="PR00412">
    <property type="entry name" value="EPOXHYDRLASE"/>
</dbReference>
<evidence type="ECO:0000256" key="1">
    <source>
        <dbReference type="ARBA" id="ARBA00022801"/>
    </source>
</evidence>
<proteinExistence type="predicted"/>
<evidence type="ECO:0000259" key="2">
    <source>
        <dbReference type="Pfam" id="PF00561"/>
    </source>
</evidence>
<reference evidence="3 4" key="1">
    <citation type="submission" date="2019-07" db="EMBL/GenBank/DDBJ databases">
        <title>Salinicoccus cyprini sp. nov., isolated from gastro-intestinal tract of mirror carp, Cyprinus carpio var. specularis, collected from Gobind Sagar Reservoir, Himachal Pradesh, India.</title>
        <authorList>
            <person name="Talwar C."/>
            <person name="Singh A.K."/>
            <person name="Lal R."/>
            <person name="Negi R.K."/>
        </authorList>
    </citation>
    <scope>NUCLEOTIDE SEQUENCE [LARGE SCALE GENOMIC DNA]</scope>
    <source>
        <strain evidence="3 4">CT19</strain>
    </source>
</reference>
<keyword evidence="4" id="KW-1185">Reference proteome</keyword>
<dbReference type="EMBL" id="VMSJ01000001">
    <property type="protein sequence ID" value="TVT29295.1"/>
    <property type="molecule type" value="Genomic_DNA"/>
</dbReference>
<comment type="caution">
    <text evidence="3">The sequence shown here is derived from an EMBL/GenBank/DDBJ whole genome shotgun (WGS) entry which is preliminary data.</text>
</comment>
<dbReference type="InterPro" id="IPR000639">
    <property type="entry name" value="Epox_hydrolase-like"/>
</dbReference>
<dbReference type="InterPro" id="IPR029058">
    <property type="entry name" value="AB_hydrolase_fold"/>
</dbReference>
<keyword evidence="1 3" id="KW-0378">Hydrolase</keyword>
<feature type="domain" description="AB hydrolase-1" evidence="2">
    <location>
        <begin position="27"/>
        <end position="272"/>
    </location>
</feature>
<accession>A0A558AYF6</accession>
<name>A0A558AYF6_9STAP</name>
<evidence type="ECO:0000313" key="4">
    <source>
        <dbReference type="Proteomes" id="UP000315103"/>
    </source>
</evidence>
<dbReference type="SUPFAM" id="SSF53474">
    <property type="entry name" value="alpha/beta-Hydrolases"/>
    <property type="match status" value="1"/>
</dbReference>
<dbReference type="PANTHER" id="PTHR43329">
    <property type="entry name" value="EPOXIDE HYDROLASE"/>
    <property type="match status" value="1"/>
</dbReference>
<evidence type="ECO:0000313" key="3">
    <source>
        <dbReference type="EMBL" id="TVT29295.1"/>
    </source>
</evidence>
<dbReference type="RefSeq" id="WP_145285654.1">
    <property type="nucleotide sequence ID" value="NZ_VMSJ01000001.1"/>
</dbReference>
<dbReference type="OrthoDB" id="9805423at2"/>
<protein>
    <submittedName>
        <fullName evidence="3">Alpha/beta hydrolase</fullName>
    </submittedName>
</protein>
<sequence>MLLENFQLKTIDTGEVKIRLRYGGEGPPLLLLHGHPQTHVMWHRIAPLLANDFTVVMPDLRGYGDSSKPETTSDHSPYSKRVMARDQIAVMKELGFDEFAVAGHDRGARCAYRLALDFPEAVTRLAVLDIIPTGEAFRRTNKDFATEFWGWFFMAQPYDLPERMIGENPDNFYFRGDRSIFHPEALAEYMRCIYQPGTIHAMCEDYRAGASIDYELDEADRGNRKIDCPVLALWSAQGELPKWYDVLSIWHDWADDVKGGGIDCGHFLAEEAPEETYEELYRFFKSGNEKTRTM</sequence>
<organism evidence="3 4">
    <name type="scientific">Salinicoccus cyprini</name>
    <dbReference type="NCBI Taxonomy" id="2493691"/>
    <lineage>
        <taxon>Bacteria</taxon>
        <taxon>Bacillati</taxon>
        <taxon>Bacillota</taxon>
        <taxon>Bacilli</taxon>
        <taxon>Bacillales</taxon>
        <taxon>Staphylococcaceae</taxon>
        <taxon>Salinicoccus</taxon>
    </lineage>
</organism>
<dbReference type="AlphaFoldDB" id="A0A558AYF6"/>
<dbReference type="InterPro" id="IPR000073">
    <property type="entry name" value="AB_hydrolase_1"/>
</dbReference>